<accession>A0ABS1HJ10</accession>
<proteinExistence type="predicted"/>
<evidence type="ECO:0000259" key="1">
    <source>
        <dbReference type="Pfam" id="PF00534"/>
    </source>
</evidence>
<gene>
    <name evidence="2" type="ORF">JIV24_10060</name>
</gene>
<dbReference type="CDD" id="cd03801">
    <property type="entry name" value="GT4_PimA-like"/>
    <property type="match status" value="1"/>
</dbReference>
<dbReference type="Proteomes" id="UP000605676">
    <property type="component" value="Unassembled WGS sequence"/>
</dbReference>
<evidence type="ECO:0000313" key="3">
    <source>
        <dbReference type="Proteomes" id="UP000605676"/>
    </source>
</evidence>
<evidence type="ECO:0000313" key="2">
    <source>
        <dbReference type="EMBL" id="MBK3517675.1"/>
    </source>
</evidence>
<sequence>MAKQYIIFSADFPPKDGGVANYALEVAKALFKEDKLSKIYTYSNSENTSSPFDVEKISLPERNLGHKLGDQFSVFRKINTLLHYKGIERYTNRIFKQHTKDNTEFIVISAYGYQQLLTIKSLIKLKIPYKLVLHGLDIVSNSKQLPGLFHKIILGSQKIICNSLATKELLISTYNTLNKPIDIQYPIIDTEYIDNINLLNTNKLGFIFDIDLSEKTILFSATRLVKRKGIDIAIKAVVELKKSYPDLIYLVAGKGEEEESLTKLIEYYQAHDYIKLLGYISEQEKFSILNHSSIFFLPTQSLGNTDFEGFGISFIEASYMNNVVIGGVHGGVTESIINNKTGFNIDFDHSEGFNQLKEKIKLLLEENTTSSGIAKQGRNYTMTHFNKINCNTFSN</sequence>
<dbReference type="PANTHER" id="PTHR12526">
    <property type="entry name" value="GLYCOSYLTRANSFERASE"/>
    <property type="match status" value="1"/>
</dbReference>
<comment type="caution">
    <text evidence="2">The sequence shown here is derived from an EMBL/GenBank/DDBJ whole genome shotgun (WGS) entry which is preliminary data.</text>
</comment>
<protein>
    <submittedName>
        <fullName evidence="2">Glycosyltransferase</fullName>
    </submittedName>
</protein>
<keyword evidence="3" id="KW-1185">Reference proteome</keyword>
<feature type="domain" description="Glycosyl transferase family 1" evidence="1">
    <location>
        <begin position="213"/>
        <end position="379"/>
    </location>
</feature>
<dbReference type="InterPro" id="IPR001296">
    <property type="entry name" value="Glyco_trans_1"/>
</dbReference>
<name>A0ABS1HJ10_9BACT</name>
<reference evidence="2 3" key="1">
    <citation type="submission" date="2021-01" db="EMBL/GenBank/DDBJ databases">
        <title>Carboxyliciviraga sp.nov., isolated from coastal sediments.</title>
        <authorList>
            <person name="Lu D."/>
            <person name="Zhang T."/>
        </authorList>
    </citation>
    <scope>NUCLEOTIDE SEQUENCE [LARGE SCALE GENOMIC DNA]</scope>
    <source>
        <strain evidence="2 3">N1Y132</strain>
    </source>
</reference>
<dbReference type="EMBL" id="JAENRR010000020">
    <property type="protein sequence ID" value="MBK3517675.1"/>
    <property type="molecule type" value="Genomic_DNA"/>
</dbReference>
<dbReference type="SUPFAM" id="SSF53756">
    <property type="entry name" value="UDP-Glycosyltransferase/glycogen phosphorylase"/>
    <property type="match status" value="1"/>
</dbReference>
<organism evidence="2 3">
    <name type="scientific">Carboxylicivirga marina</name>
    <dbReference type="NCBI Taxonomy" id="2800988"/>
    <lineage>
        <taxon>Bacteria</taxon>
        <taxon>Pseudomonadati</taxon>
        <taxon>Bacteroidota</taxon>
        <taxon>Bacteroidia</taxon>
        <taxon>Marinilabiliales</taxon>
        <taxon>Marinilabiliaceae</taxon>
        <taxon>Carboxylicivirga</taxon>
    </lineage>
</organism>
<dbReference type="RefSeq" id="WP_200464905.1">
    <property type="nucleotide sequence ID" value="NZ_JAENRR010000020.1"/>
</dbReference>
<dbReference type="Pfam" id="PF00534">
    <property type="entry name" value="Glycos_transf_1"/>
    <property type="match status" value="1"/>
</dbReference>
<dbReference type="Gene3D" id="3.40.50.2000">
    <property type="entry name" value="Glycogen Phosphorylase B"/>
    <property type="match status" value="2"/>
</dbReference>